<dbReference type="STRING" id="979556.MTES_2210"/>
<dbReference type="eggNOG" id="COG3832">
    <property type="taxonomic scope" value="Bacteria"/>
</dbReference>
<proteinExistence type="predicted"/>
<reference key="2">
    <citation type="submission" date="2011-02" db="EMBL/GenBank/DDBJ databases">
        <title>Genome sequence of Microbacterium testaceum StLB037.</title>
        <authorList>
            <person name="Morohoshi T."/>
            <person name="Wang W.Z."/>
            <person name="Someya N."/>
            <person name="Ikeda T."/>
        </authorList>
    </citation>
    <scope>NUCLEOTIDE SEQUENCE</scope>
    <source>
        <strain>StLB037</strain>
    </source>
</reference>
<dbReference type="EMBL" id="AP012052">
    <property type="protein sequence ID" value="BAJ75174.1"/>
    <property type="molecule type" value="Genomic_DNA"/>
</dbReference>
<gene>
    <name evidence="2" type="ordered locus">MTES_2210</name>
</gene>
<organism evidence="2 3">
    <name type="scientific">Microbacterium testaceum (strain StLB037)</name>
    <dbReference type="NCBI Taxonomy" id="979556"/>
    <lineage>
        <taxon>Bacteria</taxon>
        <taxon>Bacillati</taxon>
        <taxon>Actinomycetota</taxon>
        <taxon>Actinomycetes</taxon>
        <taxon>Micrococcales</taxon>
        <taxon>Microbacteriaceae</taxon>
        <taxon>Microbacterium</taxon>
    </lineage>
</organism>
<sequence>MTAPTGIPPLHRSPVARALGSLLASGFSLLQRLRPPRPIHSRGVVLRGEMRWIPDAAPAGVSFVDDAPPGPVPVVARVSRSVGLPAPLPDIIGLALRIDVQAWARRGGEGPDPDDGILERGRTGGRRASLSGATAASRAVADIELASTGWNVPARFALLPRRRAERARLGTLLPFRGARGPVLFIARTSAGRPPATDPRKVTGARDTAWVLTLGHATAVGPWHPFARLELHLDPDQDARGLRFDAVRRPVPGAESYAWVRAARQPSYVRVQLDDAELRTPTDQPAAAGR</sequence>
<dbReference type="Proteomes" id="UP000008975">
    <property type="component" value="Chromosome"/>
</dbReference>
<name>E8NFA1_MICTS</name>
<accession>E8NFA1</accession>
<evidence type="ECO:0000313" key="2">
    <source>
        <dbReference type="EMBL" id="BAJ75174.1"/>
    </source>
</evidence>
<dbReference type="KEGG" id="mts:MTES_2210"/>
<protein>
    <submittedName>
        <fullName evidence="2">1-deoxy-D-xylulose 5-phosphate reductoisomerase</fullName>
    </submittedName>
</protein>
<dbReference type="HOGENOM" id="CLU_100171_0_0_11"/>
<evidence type="ECO:0000256" key="1">
    <source>
        <dbReference type="SAM" id="MobiDB-lite"/>
    </source>
</evidence>
<dbReference type="RefSeq" id="WP_013585299.1">
    <property type="nucleotide sequence ID" value="NC_015125.1"/>
</dbReference>
<dbReference type="OrthoDB" id="3368165at2"/>
<dbReference type="AlphaFoldDB" id="E8NFA1"/>
<evidence type="ECO:0000313" key="3">
    <source>
        <dbReference type="Proteomes" id="UP000008975"/>
    </source>
</evidence>
<reference evidence="2 3" key="1">
    <citation type="journal article" date="2011" name="J. Bacteriol.">
        <title>Genome sequence of Microbacterium testaceum StLB037, an N-acylhomoserine lactone-degrading bacterium isolated from potato leaves.</title>
        <authorList>
            <person name="Morohoshi T."/>
            <person name="Wang W.-Z."/>
            <person name="Someya N."/>
            <person name="Ikeda T."/>
        </authorList>
    </citation>
    <scope>NUCLEOTIDE SEQUENCE [LARGE SCALE GENOMIC DNA]</scope>
    <source>
        <strain evidence="2 3">StLB037</strain>
    </source>
</reference>
<feature type="region of interest" description="Disordered" evidence="1">
    <location>
        <begin position="105"/>
        <end position="130"/>
    </location>
</feature>